<proteinExistence type="predicted"/>
<keyword evidence="2" id="KW-1185">Reference proteome</keyword>
<dbReference type="RefSeq" id="WP_044837314.1">
    <property type="nucleotide sequence ID" value="NZ_CP059733.1"/>
</dbReference>
<protein>
    <submittedName>
        <fullName evidence="1">Tat pathway signal protein</fullName>
    </submittedName>
</protein>
<dbReference type="Proteomes" id="UP000032352">
    <property type="component" value="Chromosome"/>
</dbReference>
<dbReference type="SUPFAM" id="SSF53474">
    <property type="entry name" value="alpha/beta-Hydrolases"/>
    <property type="match status" value="1"/>
</dbReference>
<name>A0AAF0C8K7_9GAMM</name>
<evidence type="ECO:0000313" key="1">
    <source>
        <dbReference type="EMBL" id="WDE04858.1"/>
    </source>
</evidence>
<dbReference type="InterPro" id="IPR029058">
    <property type="entry name" value="AB_hydrolase_fold"/>
</dbReference>
<dbReference type="AlphaFoldDB" id="A0AAF0C8K7"/>
<sequence>MTTYTVCFAGTGCSRDEGEETRHWSRRDWQLWMSETRLKSHKDIYHSDTGYIPVRIHKEISGVLAETEPSVTVRGVGENDWHSQMDTSDELLIEPLEAPDELINYIKSYAKGNQRSVPSQLTGWASAALALHGANLAEKSGATQINFIGHSRGAVQAIMAAWFLYAYSKKKVPVNIFAIDPVPGTGEWYSIQTQLAPNVANYVGVYAWDHLDVGFSALVPRPNARMTEQDEITKLGKHWKSLAKYYQLADPLAGGELAQPNGYELYACRGRHGTVAGNTTADGLYDPLKASELAAPVPELIYKMARGYLTKWGTTFESKCAVAENVINLRRKIHTDHAKFDAMGCGETRTSRLPSRPYVRQVSSISGRKPWDTYYLDDVAGDPPYKLAFPVTVERKNAGWVNWKFL</sequence>
<organism evidence="1 2">
    <name type="scientific">Thalassomonas viridans</name>
    <dbReference type="NCBI Taxonomy" id="137584"/>
    <lineage>
        <taxon>Bacteria</taxon>
        <taxon>Pseudomonadati</taxon>
        <taxon>Pseudomonadota</taxon>
        <taxon>Gammaproteobacteria</taxon>
        <taxon>Alteromonadales</taxon>
        <taxon>Colwelliaceae</taxon>
        <taxon>Thalassomonas</taxon>
    </lineage>
</organism>
<reference evidence="1 2" key="1">
    <citation type="journal article" date="2015" name="Genome Announc.">
        <title>Draft Genome Sequences of Marine Isolates of Thalassomonas viridans and Thalassomonas actiniarum.</title>
        <authorList>
            <person name="Olonade I."/>
            <person name="van Zyl L.J."/>
            <person name="Trindade M."/>
        </authorList>
    </citation>
    <scope>NUCLEOTIDE SEQUENCE [LARGE SCALE GENOMIC DNA]</scope>
    <source>
        <strain evidence="1 2">XOM25</strain>
    </source>
</reference>
<dbReference type="EMBL" id="CP059733">
    <property type="protein sequence ID" value="WDE04858.1"/>
    <property type="molecule type" value="Genomic_DNA"/>
</dbReference>
<evidence type="ECO:0000313" key="2">
    <source>
        <dbReference type="Proteomes" id="UP000032352"/>
    </source>
</evidence>
<dbReference type="KEGG" id="tvd:SG34_026695"/>
<gene>
    <name evidence="1" type="ORF">SG34_026695</name>
</gene>
<reference evidence="1 2" key="2">
    <citation type="journal article" date="2022" name="Mar. Drugs">
        <title>Bioassay-Guided Fractionation Leads to the Detection of Cholic Acid Generated by the Rare Thalassomonas sp.</title>
        <authorList>
            <person name="Pheiffer F."/>
            <person name="Schneider Y.K."/>
            <person name="Hansen E.H."/>
            <person name="Andersen J.H."/>
            <person name="Isaksson J."/>
            <person name="Busche T."/>
            <person name="R C."/>
            <person name="Kalinowski J."/>
            <person name="Zyl L.V."/>
            <person name="Trindade M."/>
        </authorList>
    </citation>
    <scope>NUCLEOTIDE SEQUENCE [LARGE SCALE GENOMIC DNA]</scope>
    <source>
        <strain evidence="1 2">XOM25</strain>
    </source>
</reference>
<accession>A0AAF0C8K7</accession>